<sequence>MYDICHAFILPYNDSPYQVRWLQENDSHTAIGKGCTLILNTLRTMLNSNIQESDDTQAKQHLWWLATSQYYFQGSFSEIDKWVADHFFEAQQIFNETNFHTFTCTLQKAKINQYLHFDPAANFWRTNLAHCGFLILNERKKRTIHIGIHDPLNPLNAQINAQQLERLLELKQDVTIERYVPTNTYDCLISTSAFRQLEEQDPLPEQVPVFRSSGILTQRQIELVQDFFEKEVLIKNS</sequence>
<dbReference type="AlphaFoldDB" id="A0A242A5N7"/>
<evidence type="ECO:0000313" key="2">
    <source>
        <dbReference type="Proteomes" id="UP000195043"/>
    </source>
</evidence>
<proteinExistence type="predicted"/>
<protein>
    <submittedName>
        <fullName evidence="1">Uncharacterized protein</fullName>
    </submittedName>
</protein>
<dbReference type="Proteomes" id="UP000195043">
    <property type="component" value="Unassembled WGS sequence"/>
</dbReference>
<evidence type="ECO:0000313" key="1">
    <source>
        <dbReference type="EMBL" id="OTN75923.1"/>
    </source>
</evidence>
<name>A0A242A5N7_9ENTE</name>
<comment type="caution">
    <text evidence="1">The sequence shown here is derived from an EMBL/GenBank/DDBJ whole genome shotgun (WGS) entry which is preliminary data.</text>
</comment>
<accession>A0A242A5N7</accession>
<organism evidence="1 2">
    <name type="scientific">Candidatus Enterococcus testudinis</name>
    <dbReference type="NCBI Taxonomy" id="1834191"/>
    <lineage>
        <taxon>Bacteria</taxon>
        <taxon>Bacillati</taxon>
        <taxon>Bacillota</taxon>
        <taxon>Bacilli</taxon>
        <taxon>Lactobacillales</taxon>
        <taxon>Enterococcaceae</taxon>
        <taxon>Enterococcus</taxon>
    </lineage>
</organism>
<keyword evidence="2" id="KW-1185">Reference proteome</keyword>
<reference evidence="1 2" key="1">
    <citation type="submission" date="2017-05" db="EMBL/GenBank/DDBJ databases">
        <title>The Genome Sequence of Enterococcus sp. 8G7_MSG3316.</title>
        <authorList>
            <consortium name="The Broad Institute Genomics Platform"/>
            <consortium name="The Broad Institute Genomic Center for Infectious Diseases"/>
            <person name="Earl A."/>
            <person name="Manson A."/>
            <person name="Schwartman J."/>
            <person name="Gilmore M."/>
            <person name="Abouelleil A."/>
            <person name="Cao P."/>
            <person name="Chapman S."/>
            <person name="Cusick C."/>
            <person name="Shea T."/>
            <person name="Young S."/>
            <person name="Neafsey D."/>
            <person name="Nusbaum C."/>
            <person name="Birren B."/>
        </authorList>
    </citation>
    <scope>NUCLEOTIDE SEQUENCE [LARGE SCALE GENOMIC DNA]</scope>
    <source>
        <strain evidence="1 2">8G7_MSG3316</strain>
    </source>
</reference>
<gene>
    <name evidence="1" type="ORF">A5886_000999</name>
</gene>
<dbReference type="EMBL" id="NGKU01000001">
    <property type="protein sequence ID" value="OTN75923.1"/>
    <property type="molecule type" value="Genomic_DNA"/>
</dbReference>